<organism evidence="4 5">
    <name type="scientific">Orchesella cincta</name>
    <name type="common">Springtail</name>
    <name type="synonym">Podura cincta</name>
    <dbReference type="NCBI Taxonomy" id="48709"/>
    <lineage>
        <taxon>Eukaryota</taxon>
        <taxon>Metazoa</taxon>
        <taxon>Ecdysozoa</taxon>
        <taxon>Arthropoda</taxon>
        <taxon>Hexapoda</taxon>
        <taxon>Collembola</taxon>
        <taxon>Entomobryomorpha</taxon>
        <taxon>Entomobryoidea</taxon>
        <taxon>Orchesellidae</taxon>
        <taxon>Orchesellinae</taxon>
        <taxon>Orchesella</taxon>
    </lineage>
</organism>
<feature type="compositionally biased region" description="Basic and acidic residues" evidence="2">
    <location>
        <begin position="54"/>
        <end position="68"/>
    </location>
</feature>
<gene>
    <name evidence="4" type="ORF">Ocin01_15514</name>
</gene>
<keyword evidence="1" id="KW-0227">DNA damage</keyword>
<dbReference type="InterPro" id="IPR027417">
    <property type="entry name" value="P-loop_NTPase"/>
</dbReference>
<keyword evidence="1" id="KW-0234">DNA repair</keyword>
<keyword evidence="1 4" id="KW-0347">Helicase</keyword>
<keyword evidence="1" id="KW-0547">Nucleotide-binding</keyword>
<dbReference type="Gene3D" id="3.40.50.300">
    <property type="entry name" value="P-loop containing nucleotide triphosphate hydrolases"/>
    <property type="match status" value="1"/>
</dbReference>
<dbReference type="SUPFAM" id="SSF52540">
    <property type="entry name" value="P-loop containing nucleoside triphosphate hydrolases"/>
    <property type="match status" value="1"/>
</dbReference>
<evidence type="ECO:0000313" key="4">
    <source>
        <dbReference type="EMBL" id="ODM91168.1"/>
    </source>
</evidence>
<dbReference type="InterPro" id="IPR010285">
    <property type="entry name" value="DNA_helicase_pif1-like_DEAD"/>
</dbReference>
<feature type="compositionally biased region" description="Basic and acidic residues" evidence="2">
    <location>
        <begin position="21"/>
        <end position="47"/>
    </location>
</feature>
<name>A0A1D2MDS2_ORCCI</name>
<comment type="catalytic activity">
    <reaction evidence="1">
        <text>ATP + H2O = ADP + phosphate + H(+)</text>
        <dbReference type="Rhea" id="RHEA:13065"/>
        <dbReference type="ChEBI" id="CHEBI:15377"/>
        <dbReference type="ChEBI" id="CHEBI:15378"/>
        <dbReference type="ChEBI" id="CHEBI:30616"/>
        <dbReference type="ChEBI" id="CHEBI:43474"/>
        <dbReference type="ChEBI" id="CHEBI:456216"/>
        <dbReference type="EC" id="5.6.2.3"/>
    </reaction>
</comment>
<dbReference type="GO" id="GO:0005524">
    <property type="term" value="F:ATP binding"/>
    <property type="evidence" value="ECO:0007669"/>
    <property type="project" value="UniProtKB-KW"/>
</dbReference>
<dbReference type="GO" id="GO:0000723">
    <property type="term" value="P:telomere maintenance"/>
    <property type="evidence" value="ECO:0007669"/>
    <property type="project" value="InterPro"/>
</dbReference>
<dbReference type="STRING" id="48709.A0A1D2MDS2"/>
<dbReference type="GO" id="GO:0016887">
    <property type="term" value="F:ATP hydrolysis activity"/>
    <property type="evidence" value="ECO:0007669"/>
    <property type="project" value="RHEA"/>
</dbReference>
<evidence type="ECO:0000256" key="2">
    <source>
        <dbReference type="SAM" id="MobiDB-lite"/>
    </source>
</evidence>
<dbReference type="OMA" id="IPRIMAP"/>
<dbReference type="PANTHER" id="PTHR10492:SF57">
    <property type="entry name" value="ATP-DEPENDENT DNA HELICASE"/>
    <property type="match status" value="1"/>
</dbReference>
<dbReference type="EC" id="5.6.2.3" evidence="1"/>
<proteinExistence type="inferred from homology"/>
<dbReference type="GO" id="GO:0006281">
    <property type="term" value="P:DNA repair"/>
    <property type="evidence" value="ECO:0007669"/>
    <property type="project" value="UniProtKB-KW"/>
</dbReference>
<dbReference type="PANTHER" id="PTHR10492">
    <property type="match status" value="1"/>
</dbReference>
<keyword evidence="1" id="KW-0067">ATP-binding</keyword>
<keyword evidence="1" id="KW-0378">Hydrolase</keyword>
<evidence type="ECO:0000259" key="3">
    <source>
        <dbReference type="Pfam" id="PF05970"/>
    </source>
</evidence>
<dbReference type="Proteomes" id="UP000094527">
    <property type="component" value="Unassembled WGS sequence"/>
</dbReference>
<dbReference type="GO" id="GO:0043139">
    <property type="term" value="F:5'-3' DNA helicase activity"/>
    <property type="evidence" value="ECO:0007669"/>
    <property type="project" value="UniProtKB-EC"/>
</dbReference>
<feature type="non-terminal residue" evidence="4">
    <location>
        <position position="405"/>
    </location>
</feature>
<sequence>MDLVQPDGVLPSPARRQLTPEQRHRQSELQRLRRAQLTEEQREEIRAKQRRRRAEATVEQRDRRNEYKRNRRAQSSAEKAKEIQNQHEMRRLGVRQTYKCAREPATTVQELYIGQMNFECECCGAFHFEDETRTDLKFSSCCEKGKVDLLPLAQYPDPLQSWLTVNDDNRAKSFEDLRTVNGVVCETFVEAAKLLNLLEDDDNWNKTMEEACQYQMPSQLRMLLATIFLIGEPTNPRALYYKFRDALMEDFIRNHDVEYAEQKSLRDIENHLLQFGKDCVHFGLPTPMAMEDNDNAEPIIQRNAIESERLIALMNTEQRDAFNMIMDSVEGRIDQKCFFLSGVGGSGKTFVYKALISANLARGDIVKVVAPTGLAATLLKNGQTVHSGFRLPINLNETSTSNIVQ</sequence>
<keyword evidence="5" id="KW-1185">Reference proteome</keyword>
<comment type="similarity">
    <text evidence="1">Belongs to the helicase family.</text>
</comment>
<dbReference type="Pfam" id="PF05970">
    <property type="entry name" value="PIF1"/>
    <property type="match status" value="1"/>
</dbReference>
<dbReference type="AlphaFoldDB" id="A0A1D2MDS2"/>
<evidence type="ECO:0000313" key="5">
    <source>
        <dbReference type="Proteomes" id="UP000094527"/>
    </source>
</evidence>
<comment type="caution">
    <text evidence="4">The sequence shown here is derived from an EMBL/GenBank/DDBJ whole genome shotgun (WGS) entry which is preliminary data.</text>
</comment>
<feature type="domain" description="DNA helicase Pif1-like DEAD-box helicase" evidence="3">
    <location>
        <begin position="314"/>
        <end position="403"/>
    </location>
</feature>
<protein>
    <recommendedName>
        <fullName evidence="1">ATP-dependent DNA helicase</fullName>
        <ecNumber evidence="1">5.6.2.3</ecNumber>
    </recommendedName>
</protein>
<dbReference type="OrthoDB" id="272985at2759"/>
<evidence type="ECO:0000256" key="1">
    <source>
        <dbReference type="RuleBase" id="RU363044"/>
    </source>
</evidence>
<dbReference type="EMBL" id="LJIJ01001647">
    <property type="protein sequence ID" value="ODM91168.1"/>
    <property type="molecule type" value="Genomic_DNA"/>
</dbReference>
<reference evidence="4 5" key="1">
    <citation type="journal article" date="2016" name="Genome Biol. Evol.">
        <title>Gene Family Evolution Reflects Adaptation to Soil Environmental Stressors in the Genome of the Collembolan Orchesella cincta.</title>
        <authorList>
            <person name="Faddeeva-Vakhrusheva A."/>
            <person name="Derks M.F."/>
            <person name="Anvar S.Y."/>
            <person name="Agamennone V."/>
            <person name="Suring W."/>
            <person name="Smit S."/>
            <person name="van Straalen N.M."/>
            <person name="Roelofs D."/>
        </authorList>
    </citation>
    <scope>NUCLEOTIDE SEQUENCE [LARGE SCALE GENOMIC DNA]</scope>
    <source>
        <tissue evidence="4">Mixed pool</tissue>
    </source>
</reference>
<accession>A0A1D2MDS2</accession>
<feature type="region of interest" description="Disordered" evidence="2">
    <location>
        <begin position="1"/>
        <end position="83"/>
    </location>
</feature>
<dbReference type="GO" id="GO:0006310">
    <property type="term" value="P:DNA recombination"/>
    <property type="evidence" value="ECO:0007669"/>
    <property type="project" value="UniProtKB-KW"/>
</dbReference>
<keyword evidence="1" id="KW-0233">DNA recombination</keyword>
<comment type="cofactor">
    <cofactor evidence="1">
        <name>Mg(2+)</name>
        <dbReference type="ChEBI" id="CHEBI:18420"/>
    </cofactor>
</comment>